<sequence length="101" mass="10847">MFRAQGVHNSPAMGVVVAASSTNTSREARVAKGRVVVGHRGGRDVGRVDGALRYLLLREGSVTRCPLPDYEGPLHGAVVSVAEERGDEARPRLSSEAPWKR</sequence>
<dbReference type="AlphaFoldDB" id="A0A0F9I4F6"/>
<name>A0A0F9I4F6_9ZZZZ</name>
<organism evidence="1">
    <name type="scientific">marine sediment metagenome</name>
    <dbReference type="NCBI Taxonomy" id="412755"/>
    <lineage>
        <taxon>unclassified sequences</taxon>
        <taxon>metagenomes</taxon>
        <taxon>ecological metagenomes</taxon>
    </lineage>
</organism>
<comment type="caution">
    <text evidence="1">The sequence shown here is derived from an EMBL/GenBank/DDBJ whole genome shotgun (WGS) entry which is preliminary data.</text>
</comment>
<reference evidence="1" key="1">
    <citation type="journal article" date="2015" name="Nature">
        <title>Complex archaea that bridge the gap between prokaryotes and eukaryotes.</title>
        <authorList>
            <person name="Spang A."/>
            <person name="Saw J.H."/>
            <person name="Jorgensen S.L."/>
            <person name="Zaremba-Niedzwiedzka K."/>
            <person name="Martijn J."/>
            <person name="Lind A.E."/>
            <person name="van Eijk R."/>
            <person name="Schleper C."/>
            <person name="Guy L."/>
            <person name="Ettema T.J."/>
        </authorList>
    </citation>
    <scope>NUCLEOTIDE SEQUENCE</scope>
</reference>
<accession>A0A0F9I4F6</accession>
<protein>
    <submittedName>
        <fullName evidence="1">Uncharacterized protein</fullName>
    </submittedName>
</protein>
<proteinExistence type="predicted"/>
<gene>
    <name evidence="1" type="ORF">LCGC14_1625400</name>
</gene>
<dbReference type="EMBL" id="LAZR01013333">
    <property type="protein sequence ID" value="KKM22432.1"/>
    <property type="molecule type" value="Genomic_DNA"/>
</dbReference>
<evidence type="ECO:0000313" key="1">
    <source>
        <dbReference type="EMBL" id="KKM22432.1"/>
    </source>
</evidence>